<feature type="transmembrane region" description="Helical" evidence="1">
    <location>
        <begin position="337"/>
        <end position="356"/>
    </location>
</feature>
<sequence length="450" mass="49633">MTLASSPRLHQKSCCSPLLPFDCLAAAILGTLLWSVLSNKQFSADGASFFIEILRSRDVNHIAWSRQFSYELGQWPLVLVLHWGLSNAALLRFIFGLGYVLPFIAAYLIVRVQVTKGAVPALLPGYLFGMLSIALPSDFLLVGESQFLLPLAWPMLAYLLQPGRFSSAAWLLPIALSVLLTRMYETQAVTLALFGLILALRSRAQLTALARQRRYLVLGLICLCIALWVLGAAIAAYWIIYPRDPANRGAFLHGLAHTAQNAVFDVSMLAALCFFIGLRVPKTRGVLVVVLLAISYLCWHERFDFFNAQISFDSRVLTLLWLPPLIALSVWRFEACAVTFGVALWFAVVSVAPLAVDLASTNVWRDYASQVTNWAARRDDGLVPASVHRLDRHPASWNWTFPSLSIALGAPHVGSVLENALGVAWQPFNPATELPLASFAGYRGTLARQP</sequence>
<keyword evidence="1" id="KW-0472">Membrane</keyword>
<evidence type="ECO:0000313" key="2">
    <source>
        <dbReference type="EMBL" id="NUY00931.1"/>
    </source>
</evidence>
<comment type="caution">
    <text evidence="2">The sequence shown here is derived from an EMBL/GenBank/DDBJ whole genome shotgun (WGS) entry which is preliminary data.</text>
</comment>
<feature type="transmembrane region" description="Helical" evidence="1">
    <location>
        <begin position="216"/>
        <end position="241"/>
    </location>
</feature>
<dbReference type="AlphaFoldDB" id="A0A7Y6N0B5"/>
<organism evidence="2 3">
    <name type="scientific">Paraburkholderia youngii</name>
    <dbReference type="NCBI Taxonomy" id="2782701"/>
    <lineage>
        <taxon>Bacteria</taxon>
        <taxon>Pseudomonadati</taxon>
        <taxon>Pseudomonadota</taxon>
        <taxon>Betaproteobacteria</taxon>
        <taxon>Burkholderiales</taxon>
        <taxon>Burkholderiaceae</taxon>
        <taxon>Paraburkholderia</taxon>
    </lineage>
</organism>
<feature type="transmembrane region" description="Helical" evidence="1">
    <location>
        <begin position="188"/>
        <end position="204"/>
    </location>
</feature>
<feature type="transmembrane region" description="Helical" evidence="1">
    <location>
        <begin position="89"/>
        <end position="110"/>
    </location>
</feature>
<evidence type="ECO:0000256" key="1">
    <source>
        <dbReference type="SAM" id="Phobius"/>
    </source>
</evidence>
<proteinExistence type="predicted"/>
<feature type="transmembrane region" description="Helical" evidence="1">
    <location>
        <begin position="262"/>
        <end position="278"/>
    </location>
</feature>
<reference evidence="2 3" key="1">
    <citation type="submission" date="2020-02" db="EMBL/GenBank/DDBJ databases">
        <title>Paraburkholderia simonii sp. nov. and Paraburkholderia youngii sp. nov. Brazilian and Mexican Mimosa-associated rhizobia.</title>
        <authorList>
            <person name="Mavima L."/>
            <person name="Beukes C.W."/>
            <person name="Chan W.Y."/>
            <person name="Palmer M."/>
            <person name="De Meyer S.E."/>
            <person name="James E.K."/>
            <person name="Venter S.N."/>
            <person name="Steenkamp E.T."/>
        </authorList>
    </citation>
    <scope>NUCLEOTIDE SEQUENCE [LARGE SCALE GENOMIC DNA]</scope>
    <source>
        <strain evidence="2 3">JPY169</strain>
    </source>
</reference>
<name>A0A7Y6N0B5_9BURK</name>
<feature type="transmembrane region" description="Helical" evidence="1">
    <location>
        <begin position="122"/>
        <end position="143"/>
    </location>
</feature>
<evidence type="ECO:0000313" key="3">
    <source>
        <dbReference type="Proteomes" id="UP000594380"/>
    </source>
</evidence>
<feature type="transmembrane region" description="Helical" evidence="1">
    <location>
        <begin position="284"/>
        <end position="300"/>
    </location>
</feature>
<dbReference type="RefSeq" id="WP_176107384.1">
    <property type="nucleotide sequence ID" value="NZ_JAALDK010000001.1"/>
</dbReference>
<dbReference type="GeneID" id="301101605"/>
<gene>
    <name evidence="2" type="ORF">G5S42_14805</name>
</gene>
<feature type="transmembrane region" description="Helical" evidence="1">
    <location>
        <begin position="18"/>
        <end position="37"/>
    </location>
</feature>
<dbReference type="Proteomes" id="UP000594380">
    <property type="component" value="Unassembled WGS sequence"/>
</dbReference>
<keyword evidence="1" id="KW-1133">Transmembrane helix</keyword>
<keyword evidence="1" id="KW-0812">Transmembrane</keyword>
<protein>
    <recommendedName>
        <fullName evidence="4">Glycosyltransferase RgtA/B/C/D-like domain-containing protein</fullName>
    </recommendedName>
</protein>
<accession>A0A7Y6N0B5</accession>
<evidence type="ECO:0008006" key="4">
    <source>
        <dbReference type="Google" id="ProtNLM"/>
    </source>
</evidence>
<dbReference type="EMBL" id="JAALDK010000001">
    <property type="protein sequence ID" value="NUY00931.1"/>
    <property type="molecule type" value="Genomic_DNA"/>
</dbReference>